<dbReference type="Proteomes" id="UP001057402">
    <property type="component" value="Chromosome 9"/>
</dbReference>
<evidence type="ECO:0000313" key="2">
    <source>
        <dbReference type="Proteomes" id="UP001057402"/>
    </source>
</evidence>
<keyword evidence="2" id="KW-1185">Reference proteome</keyword>
<organism evidence="1 2">
    <name type="scientific">Melastoma candidum</name>
    <dbReference type="NCBI Taxonomy" id="119954"/>
    <lineage>
        <taxon>Eukaryota</taxon>
        <taxon>Viridiplantae</taxon>
        <taxon>Streptophyta</taxon>
        <taxon>Embryophyta</taxon>
        <taxon>Tracheophyta</taxon>
        <taxon>Spermatophyta</taxon>
        <taxon>Magnoliopsida</taxon>
        <taxon>eudicotyledons</taxon>
        <taxon>Gunneridae</taxon>
        <taxon>Pentapetalae</taxon>
        <taxon>rosids</taxon>
        <taxon>malvids</taxon>
        <taxon>Myrtales</taxon>
        <taxon>Melastomataceae</taxon>
        <taxon>Melastomatoideae</taxon>
        <taxon>Melastomateae</taxon>
        <taxon>Melastoma</taxon>
    </lineage>
</organism>
<proteinExistence type="predicted"/>
<evidence type="ECO:0000313" key="1">
    <source>
        <dbReference type="EMBL" id="KAI4325135.1"/>
    </source>
</evidence>
<reference evidence="2" key="1">
    <citation type="journal article" date="2023" name="Front. Plant Sci.">
        <title>Chromosomal-level genome assembly of Melastoma candidum provides insights into trichome evolution.</title>
        <authorList>
            <person name="Zhong Y."/>
            <person name="Wu W."/>
            <person name="Sun C."/>
            <person name="Zou P."/>
            <person name="Liu Y."/>
            <person name="Dai S."/>
            <person name="Zhou R."/>
        </authorList>
    </citation>
    <scope>NUCLEOTIDE SEQUENCE [LARGE SCALE GENOMIC DNA]</scope>
</reference>
<name>A0ACB9MLT0_9MYRT</name>
<comment type="caution">
    <text evidence="1">The sequence shown here is derived from an EMBL/GenBank/DDBJ whole genome shotgun (WGS) entry which is preliminary data.</text>
</comment>
<gene>
    <name evidence="1" type="ORF">MLD38_030558</name>
</gene>
<accession>A0ACB9MLT0</accession>
<sequence>MQQAIAYKTWHPSAAEAAGGGGGGEGEVAATTTDFRGFLSNNVLVVLGRKGCCMATVAKRLLLGLGVNPATYEVEGETEEAEVVAELRRGREGDGAKGTDLQLPVVFIRGELFGGMDRVMETHITGELVPILKDARALWL</sequence>
<dbReference type="EMBL" id="CM042888">
    <property type="protein sequence ID" value="KAI4325135.1"/>
    <property type="molecule type" value="Genomic_DNA"/>
</dbReference>
<protein>
    <submittedName>
        <fullName evidence="1">Uncharacterized protein</fullName>
    </submittedName>
</protein>